<gene>
    <name evidence="1" type="ORF">G6N74_04770</name>
</gene>
<accession>A0A7C9VBC9</accession>
<proteinExistence type="predicted"/>
<sequence length="174" mass="19452">MELSVLLPFLGHSEQNTGLSDLLATVGFDVSLMPGRAQRGGGTGHCELNSLGIELAFQFHTDYKHSFGVPKDDGKAIFSAIFAYDRPGKKRQAYVGAIPFSSGPIHYRDDALREFGEPYHTEQEDGEFDWDHWMKGDVQVSAFYREDETIKYVSFSVPLKTTVEKLGLQDSSRP</sequence>
<protein>
    <submittedName>
        <fullName evidence="1">Uncharacterized protein</fullName>
    </submittedName>
</protein>
<dbReference type="RefSeq" id="WP_165114931.1">
    <property type="nucleotide sequence ID" value="NZ_JAAKZG010000002.1"/>
</dbReference>
<dbReference type="Proteomes" id="UP000481252">
    <property type="component" value="Unassembled WGS sequence"/>
</dbReference>
<dbReference type="AlphaFoldDB" id="A0A7C9VBC9"/>
<reference evidence="1 2" key="1">
    <citation type="submission" date="2020-02" db="EMBL/GenBank/DDBJ databases">
        <title>Genome sequence of the type strain CGMCC 1.15528 of Mesorhizobium zhangyense.</title>
        <authorList>
            <person name="Gao J."/>
            <person name="Sun J."/>
        </authorList>
    </citation>
    <scope>NUCLEOTIDE SEQUENCE [LARGE SCALE GENOMIC DNA]</scope>
    <source>
        <strain evidence="1 2">CGMCC 1.15528</strain>
    </source>
</reference>
<organism evidence="1 2">
    <name type="scientific">Mesorhizobium zhangyense</name>
    <dbReference type="NCBI Taxonomy" id="1776730"/>
    <lineage>
        <taxon>Bacteria</taxon>
        <taxon>Pseudomonadati</taxon>
        <taxon>Pseudomonadota</taxon>
        <taxon>Alphaproteobacteria</taxon>
        <taxon>Hyphomicrobiales</taxon>
        <taxon>Phyllobacteriaceae</taxon>
        <taxon>Mesorhizobium</taxon>
    </lineage>
</organism>
<keyword evidence="2" id="KW-1185">Reference proteome</keyword>
<comment type="caution">
    <text evidence="1">The sequence shown here is derived from an EMBL/GenBank/DDBJ whole genome shotgun (WGS) entry which is preliminary data.</text>
</comment>
<name>A0A7C9VBC9_9HYPH</name>
<evidence type="ECO:0000313" key="1">
    <source>
        <dbReference type="EMBL" id="NGN40368.1"/>
    </source>
</evidence>
<evidence type="ECO:0000313" key="2">
    <source>
        <dbReference type="Proteomes" id="UP000481252"/>
    </source>
</evidence>
<dbReference type="EMBL" id="JAAKZG010000002">
    <property type="protein sequence ID" value="NGN40368.1"/>
    <property type="molecule type" value="Genomic_DNA"/>
</dbReference>